<feature type="transmembrane region" description="Helical" evidence="5">
    <location>
        <begin position="290"/>
        <end position="309"/>
    </location>
</feature>
<feature type="transmembrane region" description="Helical" evidence="5">
    <location>
        <begin position="94"/>
        <end position="111"/>
    </location>
</feature>
<feature type="transmembrane region" description="Helical" evidence="5">
    <location>
        <begin position="216"/>
        <end position="235"/>
    </location>
</feature>
<dbReference type="EMBL" id="ABDF02000002">
    <property type="protein sequence ID" value="EHK26501.1"/>
    <property type="molecule type" value="Genomic_DNA"/>
</dbReference>
<dbReference type="PANTHER" id="PTHR23507">
    <property type="entry name" value="ZGC:174356"/>
    <property type="match status" value="1"/>
</dbReference>
<comment type="caution">
    <text evidence="6">The sequence shown here is derived from an EMBL/GenBank/DDBJ whole genome shotgun (WGS) entry which is preliminary data.</text>
</comment>
<dbReference type="InParanoid" id="G9MG51"/>
<feature type="transmembrane region" description="Helical" evidence="5">
    <location>
        <begin position="380"/>
        <end position="402"/>
    </location>
</feature>
<keyword evidence="3 5" id="KW-1133">Transmembrane helix</keyword>
<dbReference type="GO" id="GO:0016020">
    <property type="term" value="C:membrane"/>
    <property type="evidence" value="ECO:0007669"/>
    <property type="project" value="UniProtKB-SubCell"/>
</dbReference>
<evidence type="ECO:0000256" key="5">
    <source>
        <dbReference type="SAM" id="Phobius"/>
    </source>
</evidence>
<reference evidence="6 7" key="1">
    <citation type="journal article" date="2011" name="Genome Biol.">
        <title>Comparative genome sequence analysis underscores mycoparasitism as the ancestral life style of Trichoderma.</title>
        <authorList>
            <person name="Kubicek C.P."/>
            <person name="Herrera-Estrella A."/>
            <person name="Seidl-Seiboth V."/>
            <person name="Martinez D.A."/>
            <person name="Druzhinina I.S."/>
            <person name="Thon M."/>
            <person name="Zeilinger S."/>
            <person name="Casas-Flores S."/>
            <person name="Horwitz B.A."/>
            <person name="Mukherjee P.K."/>
            <person name="Mukherjee M."/>
            <person name="Kredics L."/>
            <person name="Alcaraz L.D."/>
            <person name="Aerts A."/>
            <person name="Antal Z."/>
            <person name="Atanasova L."/>
            <person name="Cervantes-Badillo M.G."/>
            <person name="Challacombe J."/>
            <person name="Chertkov O."/>
            <person name="McCluskey K."/>
            <person name="Coulpier F."/>
            <person name="Deshpande N."/>
            <person name="von Doehren H."/>
            <person name="Ebbole D.J."/>
            <person name="Esquivel-Naranjo E.U."/>
            <person name="Fekete E."/>
            <person name="Flipphi M."/>
            <person name="Glaser F."/>
            <person name="Gomez-Rodriguez E.Y."/>
            <person name="Gruber S."/>
            <person name="Han C."/>
            <person name="Henrissat B."/>
            <person name="Hermosa R."/>
            <person name="Hernandez-Onate M."/>
            <person name="Karaffa L."/>
            <person name="Kosti I."/>
            <person name="Le Crom S."/>
            <person name="Lindquist E."/>
            <person name="Lucas S."/>
            <person name="Luebeck M."/>
            <person name="Luebeck P.S."/>
            <person name="Margeot A."/>
            <person name="Metz B."/>
            <person name="Misra M."/>
            <person name="Nevalainen H."/>
            <person name="Omann M."/>
            <person name="Packer N."/>
            <person name="Perrone G."/>
            <person name="Uresti-Rivera E.E."/>
            <person name="Salamov A."/>
            <person name="Schmoll M."/>
            <person name="Seiboth B."/>
            <person name="Shapiro H."/>
            <person name="Sukno S."/>
            <person name="Tamayo-Ramos J.A."/>
            <person name="Tisch D."/>
            <person name="Wiest A."/>
            <person name="Wilkinson H.H."/>
            <person name="Zhang M."/>
            <person name="Coutinho P.M."/>
            <person name="Kenerley C.M."/>
            <person name="Monte E."/>
            <person name="Baker S.E."/>
            <person name="Grigoriev I.V."/>
        </authorList>
    </citation>
    <scope>NUCLEOTIDE SEQUENCE [LARGE SCALE GENOMIC DNA]</scope>
    <source>
        <strain evidence="7">Gv29-8 / FGSC 10586</strain>
    </source>
</reference>
<keyword evidence="7" id="KW-1185">Reference proteome</keyword>
<keyword evidence="4 5" id="KW-0472">Membrane</keyword>
<evidence type="ECO:0008006" key="8">
    <source>
        <dbReference type="Google" id="ProtNLM"/>
    </source>
</evidence>
<protein>
    <recommendedName>
        <fullName evidence="8">MFS transporter</fullName>
    </recommendedName>
</protein>
<organism evidence="6 7">
    <name type="scientific">Hypocrea virens (strain Gv29-8 / FGSC 10586)</name>
    <name type="common">Gliocladium virens</name>
    <name type="synonym">Trichoderma virens</name>
    <dbReference type="NCBI Taxonomy" id="413071"/>
    <lineage>
        <taxon>Eukaryota</taxon>
        <taxon>Fungi</taxon>
        <taxon>Dikarya</taxon>
        <taxon>Ascomycota</taxon>
        <taxon>Pezizomycotina</taxon>
        <taxon>Sordariomycetes</taxon>
        <taxon>Hypocreomycetidae</taxon>
        <taxon>Hypocreales</taxon>
        <taxon>Hypocreaceae</taxon>
        <taxon>Trichoderma</taxon>
    </lineage>
</organism>
<evidence type="ECO:0000256" key="2">
    <source>
        <dbReference type="ARBA" id="ARBA00022692"/>
    </source>
</evidence>
<evidence type="ECO:0000313" key="6">
    <source>
        <dbReference type="EMBL" id="EHK26501.1"/>
    </source>
</evidence>
<dbReference type="OrthoDB" id="3026777at2759"/>
<dbReference type="PANTHER" id="PTHR23507:SF1">
    <property type="entry name" value="FI18259P1-RELATED"/>
    <property type="match status" value="1"/>
</dbReference>
<comment type="subcellular location">
    <subcellularLocation>
        <location evidence="1">Membrane</location>
        <topology evidence="1">Multi-pass membrane protein</topology>
    </subcellularLocation>
</comment>
<dbReference type="InterPro" id="IPR036259">
    <property type="entry name" value="MFS_trans_sf"/>
</dbReference>
<dbReference type="Proteomes" id="UP000007115">
    <property type="component" value="Unassembled WGS sequence"/>
</dbReference>
<dbReference type="GeneID" id="25791357"/>
<dbReference type="HOGENOM" id="CLU_653937_0_0_1"/>
<sequence length="420" mass="46056">MLKPVYEAVIRTGSVPVLIFLVTFGMTLFETARVPILEEAVCRSLAVDDCRHDRTAQARLASINGWIDFATAVQGILLVLPYAWLAEQMNKHQLLLIGFTTSILSMAYFLVITRAGSTALCGVLLDGFATAIIPVAISIYAISIAIMARSCIHCAQKRGRRDYADGSCQGLLDDNNENDEDANNNNGGSIRLAKQTRYTKAMFPLAAYKEMIGQGVIAWGLLFYFFKVVAVDTQFIQTQWVVRRFAWNFSAAAYIYAYTALFCLLVLAGLPFLSSYLIRRYNGNTQRMEITILRLSIASHAIGSLAMGLAPSRALYIAAVSFSALSVGAIDTFKSFLSGFCSPDQITELYATFSLVETATHVVASRMWTAILIASFDLNGIAMGLPFLVSAGISAIAFCLIWSMARYTKPMSSYALIHTI</sequence>
<dbReference type="SUPFAM" id="SSF103473">
    <property type="entry name" value="MFS general substrate transporter"/>
    <property type="match status" value="1"/>
</dbReference>
<feature type="transmembrane region" description="Helical" evidence="5">
    <location>
        <begin position="255"/>
        <end position="278"/>
    </location>
</feature>
<evidence type="ECO:0000256" key="4">
    <source>
        <dbReference type="ARBA" id="ARBA00023136"/>
    </source>
</evidence>
<proteinExistence type="predicted"/>
<accession>G9MG51</accession>
<feature type="transmembrane region" description="Helical" evidence="5">
    <location>
        <begin position="12"/>
        <end position="29"/>
    </location>
</feature>
<dbReference type="eggNOG" id="ENOG502TH8Y">
    <property type="taxonomic scope" value="Eukaryota"/>
</dbReference>
<keyword evidence="2 5" id="KW-0812">Transmembrane</keyword>
<name>G9MG51_HYPVG</name>
<evidence type="ECO:0000256" key="3">
    <source>
        <dbReference type="ARBA" id="ARBA00022989"/>
    </source>
</evidence>
<feature type="transmembrane region" description="Helical" evidence="5">
    <location>
        <begin position="131"/>
        <end position="152"/>
    </location>
</feature>
<dbReference type="VEuPathDB" id="FungiDB:TRIVIDRAFT_218655"/>
<gene>
    <name evidence="6" type="ORF">TRIVIDRAFT_218655</name>
</gene>
<dbReference type="GO" id="GO:0022857">
    <property type="term" value="F:transmembrane transporter activity"/>
    <property type="evidence" value="ECO:0007669"/>
    <property type="project" value="TreeGrafter"/>
</dbReference>
<evidence type="ECO:0000256" key="1">
    <source>
        <dbReference type="ARBA" id="ARBA00004141"/>
    </source>
</evidence>
<evidence type="ECO:0000313" key="7">
    <source>
        <dbReference type="Proteomes" id="UP000007115"/>
    </source>
</evidence>
<dbReference type="AlphaFoldDB" id="G9MG51"/>
<dbReference type="RefSeq" id="XP_013960706.1">
    <property type="nucleotide sequence ID" value="XM_014105231.1"/>
</dbReference>
<feature type="transmembrane region" description="Helical" evidence="5">
    <location>
        <begin position="66"/>
        <end position="85"/>
    </location>
</feature>